<evidence type="ECO:0000313" key="3">
    <source>
        <dbReference type="Proteomes" id="UP001353858"/>
    </source>
</evidence>
<dbReference type="Pfam" id="PF01395">
    <property type="entry name" value="PBP_GOBP"/>
    <property type="match status" value="1"/>
</dbReference>
<protein>
    <submittedName>
        <fullName evidence="2">Uncharacterized protein</fullName>
    </submittedName>
</protein>
<dbReference type="Proteomes" id="UP001353858">
    <property type="component" value="Unassembled WGS sequence"/>
</dbReference>
<sequence length="148" mass="17275">METLTKLVLCIILYSCCKETFARSTQRTYLDPTDPLCYSKDNENLLVYDENGFVIEENEKVNELMRCQWEKNGVLCENGIDFYKLQRMLEAHLTGHYNNYIRTYLASKTIEDCYNVKGKNNGDTCVKLYNCLQKRLAANLKLLEDEAE</sequence>
<reference evidence="3" key="1">
    <citation type="submission" date="2023-01" db="EMBL/GenBank/DDBJ databases">
        <title>Key to firefly adult light organ development and bioluminescence: homeobox transcription factors regulate luciferase expression and transportation to peroxisome.</title>
        <authorList>
            <person name="Fu X."/>
        </authorList>
    </citation>
    <scope>NUCLEOTIDE SEQUENCE [LARGE SCALE GENOMIC DNA]</scope>
</reference>
<feature type="chain" id="PRO_5042938124" evidence="1">
    <location>
        <begin position="23"/>
        <end position="148"/>
    </location>
</feature>
<evidence type="ECO:0000256" key="1">
    <source>
        <dbReference type="SAM" id="SignalP"/>
    </source>
</evidence>
<keyword evidence="3" id="KW-1185">Reference proteome</keyword>
<dbReference type="Gene3D" id="1.10.238.20">
    <property type="entry name" value="Pheromone/general odorant binding protein domain"/>
    <property type="match status" value="1"/>
</dbReference>
<dbReference type="InterPro" id="IPR006170">
    <property type="entry name" value="PBP/GOBP"/>
</dbReference>
<keyword evidence="1" id="KW-0732">Signal</keyword>
<proteinExistence type="predicted"/>
<evidence type="ECO:0000313" key="2">
    <source>
        <dbReference type="EMBL" id="KAK4874559.1"/>
    </source>
</evidence>
<organism evidence="2 3">
    <name type="scientific">Aquatica leii</name>
    <dbReference type="NCBI Taxonomy" id="1421715"/>
    <lineage>
        <taxon>Eukaryota</taxon>
        <taxon>Metazoa</taxon>
        <taxon>Ecdysozoa</taxon>
        <taxon>Arthropoda</taxon>
        <taxon>Hexapoda</taxon>
        <taxon>Insecta</taxon>
        <taxon>Pterygota</taxon>
        <taxon>Neoptera</taxon>
        <taxon>Endopterygota</taxon>
        <taxon>Coleoptera</taxon>
        <taxon>Polyphaga</taxon>
        <taxon>Elateriformia</taxon>
        <taxon>Elateroidea</taxon>
        <taxon>Lampyridae</taxon>
        <taxon>Luciolinae</taxon>
        <taxon>Aquatica</taxon>
    </lineage>
</organism>
<dbReference type="GO" id="GO:0005549">
    <property type="term" value="F:odorant binding"/>
    <property type="evidence" value="ECO:0007669"/>
    <property type="project" value="InterPro"/>
</dbReference>
<dbReference type="SUPFAM" id="SSF47565">
    <property type="entry name" value="Insect pheromone/odorant-binding proteins"/>
    <property type="match status" value="1"/>
</dbReference>
<accession>A0AAN7SE76</accession>
<name>A0AAN7SE76_9COLE</name>
<dbReference type="InterPro" id="IPR036728">
    <property type="entry name" value="PBP_GOBP_sf"/>
</dbReference>
<dbReference type="EMBL" id="JARPUR010000006">
    <property type="protein sequence ID" value="KAK4874559.1"/>
    <property type="molecule type" value="Genomic_DNA"/>
</dbReference>
<comment type="caution">
    <text evidence="2">The sequence shown here is derived from an EMBL/GenBank/DDBJ whole genome shotgun (WGS) entry which is preliminary data.</text>
</comment>
<gene>
    <name evidence="2" type="ORF">RN001_013919</name>
</gene>
<dbReference type="AlphaFoldDB" id="A0AAN7SE76"/>
<feature type="signal peptide" evidence="1">
    <location>
        <begin position="1"/>
        <end position="22"/>
    </location>
</feature>